<dbReference type="EMBL" id="KZ613543">
    <property type="protein sequence ID" value="PMD12711.1"/>
    <property type="molecule type" value="Genomic_DNA"/>
</dbReference>
<dbReference type="AlphaFoldDB" id="A0A2J6PF87"/>
<evidence type="ECO:0000256" key="1">
    <source>
        <dbReference type="SAM" id="MobiDB-lite"/>
    </source>
</evidence>
<reference evidence="2 3" key="1">
    <citation type="submission" date="2016-05" db="EMBL/GenBank/DDBJ databases">
        <title>A degradative enzymes factory behind the ericoid mycorrhizal symbiosis.</title>
        <authorList>
            <consortium name="DOE Joint Genome Institute"/>
            <person name="Martino E."/>
            <person name="Morin E."/>
            <person name="Grelet G."/>
            <person name="Kuo A."/>
            <person name="Kohler A."/>
            <person name="Daghino S."/>
            <person name="Barry K."/>
            <person name="Choi C."/>
            <person name="Cichocki N."/>
            <person name="Clum A."/>
            <person name="Copeland A."/>
            <person name="Hainaut M."/>
            <person name="Haridas S."/>
            <person name="Labutti K."/>
            <person name="Lindquist E."/>
            <person name="Lipzen A."/>
            <person name="Khouja H.-R."/>
            <person name="Murat C."/>
            <person name="Ohm R."/>
            <person name="Olson A."/>
            <person name="Spatafora J."/>
            <person name="Veneault-Fourrey C."/>
            <person name="Henrissat B."/>
            <person name="Grigoriev I."/>
            <person name="Martin F."/>
            <person name="Perotto S."/>
        </authorList>
    </citation>
    <scope>NUCLEOTIDE SEQUENCE [LARGE SCALE GENOMIC DNA]</scope>
    <source>
        <strain evidence="2 3">UAMH 7357</strain>
    </source>
</reference>
<evidence type="ECO:0000313" key="3">
    <source>
        <dbReference type="Proteomes" id="UP000235672"/>
    </source>
</evidence>
<organism evidence="2 3">
    <name type="scientific">Hyaloscypha hepaticicola</name>
    <dbReference type="NCBI Taxonomy" id="2082293"/>
    <lineage>
        <taxon>Eukaryota</taxon>
        <taxon>Fungi</taxon>
        <taxon>Dikarya</taxon>
        <taxon>Ascomycota</taxon>
        <taxon>Pezizomycotina</taxon>
        <taxon>Leotiomycetes</taxon>
        <taxon>Helotiales</taxon>
        <taxon>Hyaloscyphaceae</taxon>
        <taxon>Hyaloscypha</taxon>
    </lineage>
</organism>
<proteinExistence type="predicted"/>
<feature type="region of interest" description="Disordered" evidence="1">
    <location>
        <begin position="1"/>
        <end position="31"/>
    </location>
</feature>
<keyword evidence="3" id="KW-1185">Reference proteome</keyword>
<feature type="region of interest" description="Disordered" evidence="1">
    <location>
        <begin position="105"/>
        <end position="137"/>
    </location>
</feature>
<sequence>MSSTDRKQRQQVKSLNSSRHGKGSRARTTNRKMLAYAVENRENMGNMQHREPNAPLTPQKCFSATFDPFSHHLASHPNTSSKPDLFNKANNHGIWQFYTNLNPQVRNRSRGKSSADALKTKQPFGNRGVGAGAHETHPSSIAELLRAGARMTMIHSKRKRG</sequence>
<protein>
    <submittedName>
        <fullName evidence="2">Uncharacterized protein</fullName>
    </submittedName>
</protein>
<dbReference type="Proteomes" id="UP000235672">
    <property type="component" value="Unassembled WGS sequence"/>
</dbReference>
<name>A0A2J6PF87_9HELO</name>
<feature type="compositionally biased region" description="Basic residues" evidence="1">
    <location>
        <begin position="19"/>
        <end position="30"/>
    </location>
</feature>
<accession>A0A2J6PF87</accession>
<evidence type="ECO:0000313" key="2">
    <source>
        <dbReference type="EMBL" id="PMD12711.1"/>
    </source>
</evidence>
<gene>
    <name evidence="2" type="ORF">NA56DRAFT_712774</name>
</gene>